<dbReference type="AlphaFoldDB" id="A0A126T8M2"/>
<evidence type="ECO:0000313" key="3">
    <source>
        <dbReference type="Proteomes" id="UP000030512"/>
    </source>
</evidence>
<gene>
    <name evidence="2" type="ORF">JT25_018340</name>
</gene>
<dbReference type="Proteomes" id="UP000030512">
    <property type="component" value="Chromosome"/>
</dbReference>
<proteinExistence type="predicted"/>
<name>A0A126T8M2_9GAMM</name>
<organism evidence="2 3">
    <name type="scientific">Methylomonas denitrificans</name>
    <dbReference type="NCBI Taxonomy" id="1538553"/>
    <lineage>
        <taxon>Bacteria</taxon>
        <taxon>Pseudomonadati</taxon>
        <taxon>Pseudomonadota</taxon>
        <taxon>Gammaproteobacteria</taxon>
        <taxon>Methylococcales</taxon>
        <taxon>Methylococcaceae</taxon>
        <taxon>Methylomonas</taxon>
    </lineage>
</organism>
<accession>A0A126T8M2</accession>
<reference evidence="2 3" key="1">
    <citation type="journal article" date="2015" name="Environ. Microbiol.">
        <title>Methane oxidation coupled to nitrate reduction under hypoxia by the Gammaproteobacterium Methylomonas denitrificans, sp. nov. type strain FJG1.</title>
        <authorList>
            <person name="Kits K.D."/>
            <person name="Klotz M.G."/>
            <person name="Stein L.Y."/>
        </authorList>
    </citation>
    <scope>NUCLEOTIDE SEQUENCE [LARGE SCALE GENOMIC DNA]</scope>
    <source>
        <strain evidence="2 3">FJG1</strain>
    </source>
</reference>
<evidence type="ECO:0000256" key="1">
    <source>
        <dbReference type="SAM" id="MobiDB-lite"/>
    </source>
</evidence>
<dbReference type="KEGG" id="mdn:JT25_018340"/>
<feature type="region of interest" description="Disordered" evidence="1">
    <location>
        <begin position="51"/>
        <end position="70"/>
    </location>
</feature>
<dbReference type="OrthoDB" id="5298361at2"/>
<feature type="compositionally biased region" description="Polar residues" evidence="1">
    <location>
        <begin position="51"/>
        <end position="62"/>
    </location>
</feature>
<dbReference type="EMBL" id="CP014476">
    <property type="protein sequence ID" value="AMK78426.1"/>
    <property type="molecule type" value="Genomic_DNA"/>
</dbReference>
<sequence length="70" mass="8036">MRFPDSVKKVEVRDMDQERINAPAAFIWDSLFLNGPTVRDDFMTERASQQQTGHASFLSPLSHTKIDNKI</sequence>
<protein>
    <submittedName>
        <fullName evidence="2">Uncharacterized protein</fullName>
    </submittedName>
</protein>
<dbReference type="STRING" id="1538553.JT25_018340"/>
<evidence type="ECO:0000313" key="2">
    <source>
        <dbReference type="EMBL" id="AMK78426.1"/>
    </source>
</evidence>
<keyword evidence="3" id="KW-1185">Reference proteome</keyword>